<dbReference type="Proteomes" id="UP001500359">
    <property type="component" value="Unassembled WGS sequence"/>
</dbReference>
<accession>A0ABN1LQI2</accession>
<keyword evidence="3" id="KW-1185">Reference proteome</keyword>
<comment type="caution">
    <text evidence="2">The sequence shown here is derived from an EMBL/GenBank/DDBJ whole genome shotgun (WGS) entry which is preliminary data.</text>
</comment>
<reference evidence="2 3" key="1">
    <citation type="journal article" date="2019" name="Int. J. Syst. Evol. Microbiol.">
        <title>The Global Catalogue of Microorganisms (GCM) 10K type strain sequencing project: providing services to taxonomists for standard genome sequencing and annotation.</title>
        <authorList>
            <consortium name="The Broad Institute Genomics Platform"/>
            <consortium name="The Broad Institute Genome Sequencing Center for Infectious Disease"/>
            <person name="Wu L."/>
            <person name="Ma J."/>
        </authorList>
    </citation>
    <scope>NUCLEOTIDE SEQUENCE [LARGE SCALE GENOMIC DNA]</scope>
    <source>
        <strain evidence="2 3">JCM 15896</strain>
    </source>
</reference>
<dbReference type="RefSeq" id="WP_343861384.1">
    <property type="nucleotide sequence ID" value="NZ_BAAAFD010000009.1"/>
</dbReference>
<dbReference type="EMBL" id="BAAAFD010000009">
    <property type="protein sequence ID" value="GAA0858810.1"/>
    <property type="molecule type" value="Genomic_DNA"/>
</dbReference>
<organism evidence="2 3">
    <name type="scientific">Aliiglaciecola litoralis</name>
    <dbReference type="NCBI Taxonomy" id="582857"/>
    <lineage>
        <taxon>Bacteria</taxon>
        <taxon>Pseudomonadati</taxon>
        <taxon>Pseudomonadota</taxon>
        <taxon>Gammaproteobacteria</taxon>
        <taxon>Alteromonadales</taxon>
        <taxon>Alteromonadaceae</taxon>
        <taxon>Aliiglaciecola</taxon>
    </lineage>
</organism>
<protein>
    <submittedName>
        <fullName evidence="2">TorF family putative porin</fullName>
    </submittedName>
</protein>
<sequence length="226" mass="24048">MKSMKLAALAVAVLSASSFSSTALAGVEANIGVTSNYLWRGVSQSSDDVSVSGGIDYSHDSGFYAGTWIGSIDFGSGAGTENDYYLGFGGESGDFGYDLGYIYYAFPTDGFEDSNFGEVYFNGTYKAFGFGVAYTVNSQVAEGSIFDTGDLYYSVSYGFDLPEEFSLGLSYGYYDFDAGSDSDYGHFQLDLAKGDFTFTISKADEEAAGAGKGDDTKFVVSWGTSF</sequence>
<evidence type="ECO:0000313" key="2">
    <source>
        <dbReference type="EMBL" id="GAA0858810.1"/>
    </source>
</evidence>
<evidence type="ECO:0000313" key="3">
    <source>
        <dbReference type="Proteomes" id="UP001500359"/>
    </source>
</evidence>
<feature type="signal peptide" evidence="1">
    <location>
        <begin position="1"/>
        <end position="25"/>
    </location>
</feature>
<dbReference type="InterPro" id="IPR010239">
    <property type="entry name" value="CHP02001"/>
</dbReference>
<proteinExistence type="predicted"/>
<keyword evidence="1" id="KW-0732">Signal</keyword>
<evidence type="ECO:0000256" key="1">
    <source>
        <dbReference type="SAM" id="SignalP"/>
    </source>
</evidence>
<gene>
    <name evidence="2" type="ORF">GCM10009114_29890</name>
</gene>
<dbReference type="Pfam" id="PF09694">
    <property type="entry name" value="Gcw_chp"/>
    <property type="match status" value="1"/>
</dbReference>
<feature type="chain" id="PRO_5045391496" evidence="1">
    <location>
        <begin position="26"/>
        <end position="226"/>
    </location>
</feature>
<name>A0ABN1LQI2_9ALTE</name>
<dbReference type="NCBIfam" id="TIGR02001">
    <property type="entry name" value="gcw_chp"/>
    <property type="match status" value="1"/>
</dbReference>